<dbReference type="Proteomes" id="UP001228376">
    <property type="component" value="Unassembled WGS sequence"/>
</dbReference>
<dbReference type="Pfam" id="PF10702">
    <property type="entry name" value="DUF2507"/>
    <property type="match status" value="1"/>
</dbReference>
<sequence>MLDQLQSPGAGYDILRYIGLPELLGNEKDALLYFMGKKLARKFSISSLDDLVTFFAAMGWGSLELVKEKRKEVIFYLLADAVVQRIDAKIPTEFQLESGFLAEALELIYEKVCECSYEVNNKIHQVEFHVYFTDPV</sequence>
<evidence type="ECO:0000313" key="2">
    <source>
        <dbReference type="Proteomes" id="UP001228376"/>
    </source>
</evidence>
<dbReference type="RefSeq" id="WP_320384488.1">
    <property type="nucleotide sequence ID" value="NZ_JAROCA020000001.1"/>
</dbReference>
<comment type="caution">
    <text evidence="1">The sequence shown here is derived from an EMBL/GenBank/DDBJ whole genome shotgun (WGS) entry which is preliminary data.</text>
</comment>
<name>A0ABU5CHV7_9BACI</name>
<accession>A0ABU5CHV7</accession>
<dbReference type="InterPro" id="IPR024096">
    <property type="entry name" value="NO_sig/Golgi_transp_ligand-bd"/>
</dbReference>
<keyword evidence="2" id="KW-1185">Reference proteome</keyword>
<evidence type="ECO:0000313" key="1">
    <source>
        <dbReference type="EMBL" id="MDY0405417.1"/>
    </source>
</evidence>
<protein>
    <submittedName>
        <fullName evidence="1">YslB family protein</fullName>
    </submittedName>
</protein>
<proteinExistence type="predicted"/>
<organism evidence="1 2">
    <name type="scientific">Tigheibacillus jepli</name>
    <dbReference type="NCBI Taxonomy" id="3035914"/>
    <lineage>
        <taxon>Bacteria</taxon>
        <taxon>Bacillati</taxon>
        <taxon>Bacillota</taxon>
        <taxon>Bacilli</taxon>
        <taxon>Bacillales</taxon>
        <taxon>Bacillaceae</taxon>
        <taxon>Tigheibacillus</taxon>
    </lineage>
</organism>
<gene>
    <name evidence="1" type="ORF">P5G51_008390</name>
</gene>
<dbReference type="SUPFAM" id="SSF111126">
    <property type="entry name" value="Ligand-binding domain in the NO signalling and Golgi transport"/>
    <property type="match status" value="1"/>
</dbReference>
<dbReference type="EMBL" id="JAROCA020000001">
    <property type="protein sequence ID" value="MDY0405417.1"/>
    <property type="molecule type" value="Genomic_DNA"/>
</dbReference>
<reference evidence="1 2" key="1">
    <citation type="submission" date="2023-10" db="EMBL/GenBank/DDBJ databases">
        <title>179-bfca-hs.</title>
        <authorList>
            <person name="Miliotis G."/>
            <person name="Sengupta P."/>
            <person name="Hameed A."/>
            <person name="Chuvochina M."/>
            <person name="Mcdonagh F."/>
            <person name="Simpson A.C."/>
            <person name="Singh N.K."/>
            <person name="Rekha P.D."/>
            <person name="Raman K."/>
            <person name="Hugenholtz P."/>
            <person name="Venkateswaran K."/>
        </authorList>
    </citation>
    <scope>NUCLEOTIDE SEQUENCE [LARGE SCALE GENOMIC DNA]</scope>
    <source>
        <strain evidence="1 2">179-BFC-A-HS</strain>
    </source>
</reference>
<dbReference type="Gene3D" id="3.30.1380.20">
    <property type="entry name" value="Trafficking protein particle complex subunit 3"/>
    <property type="match status" value="1"/>
</dbReference>
<dbReference type="InterPro" id="IPR019642">
    <property type="entry name" value="DUF2507"/>
</dbReference>